<evidence type="ECO:0000259" key="3">
    <source>
        <dbReference type="PROSITE" id="PS50966"/>
    </source>
</evidence>
<evidence type="ECO:0000256" key="1">
    <source>
        <dbReference type="PROSITE-ProRule" id="PRU00325"/>
    </source>
</evidence>
<dbReference type="PANTHER" id="PTHR31973">
    <property type="entry name" value="POLYPROTEIN, PUTATIVE-RELATED"/>
    <property type="match status" value="1"/>
</dbReference>
<dbReference type="PANTHER" id="PTHR31973:SF187">
    <property type="entry name" value="MUTATOR TRANSPOSASE MUDRA PROTEIN"/>
    <property type="match status" value="1"/>
</dbReference>
<dbReference type="OrthoDB" id="687700at2759"/>
<dbReference type="GO" id="GO:0008270">
    <property type="term" value="F:zinc ion binding"/>
    <property type="evidence" value="ECO:0007669"/>
    <property type="project" value="UniProtKB-KW"/>
</dbReference>
<feature type="compositionally biased region" description="Basic residues" evidence="2">
    <location>
        <begin position="586"/>
        <end position="601"/>
    </location>
</feature>
<reference evidence="4" key="1">
    <citation type="submission" date="2022-04" db="EMBL/GenBank/DDBJ databases">
        <title>Carnegiea gigantea Genome sequencing and assembly v2.</title>
        <authorList>
            <person name="Copetti D."/>
            <person name="Sanderson M.J."/>
            <person name="Burquez A."/>
            <person name="Wojciechowski M.F."/>
        </authorList>
    </citation>
    <scope>NUCLEOTIDE SEQUENCE</scope>
    <source>
        <strain evidence="4">SGP5-SGP5p</strain>
        <tissue evidence="4">Aerial part</tissue>
    </source>
</reference>
<feature type="compositionally biased region" description="Low complexity" evidence="2">
    <location>
        <begin position="128"/>
        <end position="177"/>
    </location>
</feature>
<dbReference type="PROSITE" id="PS50966">
    <property type="entry name" value="ZF_SWIM"/>
    <property type="match status" value="1"/>
</dbReference>
<evidence type="ECO:0000313" key="5">
    <source>
        <dbReference type="Proteomes" id="UP001153076"/>
    </source>
</evidence>
<evidence type="ECO:0000313" key="4">
    <source>
        <dbReference type="EMBL" id="KAJ8428142.1"/>
    </source>
</evidence>
<name>A0A9Q1GZ71_9CARY</name>
<dbReference type="InterPro" id="IPR007527">
    <property type="entry name" value="Znf_SWIM"/>
</dbReference>
<keyword evidence="1" id="KW-0862">Zinc</keyword>
<gene>
    <name evidence="4" type="ORF">Cgig2_011515</name>
</gene>
<keyword evidence="1" id="KW-0479">Metal-binding</keyword>
<feature type="compositionally biased region" description="Polar residues" evidence="2">
    <location>
        <begin position="178"/>
        <end position="201"/>
    </location>
</feature>
<comment type="caution">
    <text evidence="4">The sequence shown here is derived from an EMBL/GenBank/DDBJ whole genome shotgun (WGS) entry which is preliminary data.</text>
</comment>
<accession>A0A9Q1GZ71</accession>
<sequence>MLVHQWESLKDFVIPIYMVDLHEPMVESLDSLQKTKEKGTVQCETSCEPTVEPSLNEARIWADNLIVTPSSIYMRDPNASGQAQPKVAKEKGLVCQFQQLSSNGEHQTQPNASPSPLWPPEENYFEVTNSPRRPTTRSQTSPSTTTLVPTTPSSSSQLVEGLSQLLLSPRRPLTRSQTSPINVPTTPSLSQPTETLSQLVITSRRPLMRSQTSPIAVEKRQSEPSSVRIARRKESVAEPLNFDLGQSQIPELDVFDSDVDENVEEPVEEDLELDSEDSDFTGDEQEESDEVSLDEELDENGVLNKLDLEVETEQRMTLGHEDADDNEGHLIHQEEYVCFISARTLQPATLHWLRDNEPLEHWARFKFDVNLKCADNINNFVKSFNNAITKLREKLMLIMLEEITKLISECILLGGKGHTICWKKKKKLRLIEEDSRNCLSVVHAAKGEFDVVEGCTNCTVKLRDQFCDCKRCQITGLPCKHSARCILRIKGKLEDYCAPWFSTENYRKLYDNIIHPIFDLCIGRPEKLKRRESQSWSQVPQAEGQGNRHFFGTKRCKQCKQLGHNNLTYGRPRDESGRLVERYKRKNITSRRPVGRPRKTPRATPGTSARTLTSTVAAPSQSSQV</sequence>
<dbReference type="EMBL" id="JAKOGI010001046">
    <property type="protein sequence ID" value="KAJ8428142.1"/>
    <property type="molecule type" value="Genomic_DNA"/>
</dbReference>
<organism evidence="4 5">
    <name type="scientific">Carnegiea gigantea</name>
    <dbReference type="NCBI Taxonomy" id="171969"/>
    <lineage>
        <taxon>Eukaryota</taxon>
        <taxon>Viridiplantae</taxon>
        <taxon>Streptophyta</taxon>
        <taxon>Embryophyta</taxon>
        <taxon>Tracheophyta</taxon>
        <taxon>Spermatophyta</taxon>
        <taxon>Magnoliopsida</taxon>
        <taxon>eudicotyledons</taxon>
        <taxon>Gunneridae</taxon>
        <taxon>Pentapetalae</taxon>
        <taxon>Caryophyllales</taxon>
        <taxon>Cactineae</taxon>
        <taxon>Cactaceae</taxon>
        <taxon>Cactoideae</taxon>
        <taxon>Echinocereeae</taxon>
        <taxon>Carnegiea</taxon>
    </lineage>
</organism>
<feature type="region of interest" description="Disordered" evidence="2">
    <location>
        <begin position="586"/>
        <end position="625"/>
    </location>
</feature>
<feature type="domain" description="SWIM-type" evidence="3">
    <location>
        <begin position="458"/>
        <end position="490"/>
    </location>
</feature>
<feature type="region of interest" description="Disordered" evidence="2">
    <location>
        <begin position="263"/>
        <end position="298"/>
    </location>
</feature>
<feature type="compositionally biased region" description="Polar residues" evidence="2">
    <location>
        <begin position="605"/>
        <end position="625"/>
    </location>
</feature>
<keyword evidence="1" id="KW-0863">Zinc-finger</keyword>
<evidence type="ECO:0000256" key="2">
    <source>
        <dbReference type="SAM" id="MobiDB-lite"/>
    </source>
</evidence>
<feature type="region of interest" description="Disordered" evidence="2">
    <location>
        <begin position="101"/>
        <end position="229"/>
    </location>
</feature>
<protein>
    <recommendedName>
        <fullName evidence="3">SWIM-type domain-containing protein</fullName>
    </recommendedName>
</protein>
<keyword evidence="5" id="KW-1185">Reference proteome</keyword>
<dbReference type="AlphaFoldDB" id="A0A9Q1GZ71"/>
<dbReference type="Proteomes" id="UP001153076">
    <property type="component" value="Unassembled WGS sequence"/>
</dbReference>
<feature type="compositionally biased region" description="Polar residues" evidence="2">
    <location>
        <begin position="101"/>
        <end position="114"/>
    </location>
</feature>
<proteinExistence type="predicted"/>